<evidence type="ECO:0000313" key="1">
    <source>
        <dbReference type="EMBL" id="PKU68578.1"/>
    </source>
</evidence>
<accession>A0A2I0VYT9</accession>
<dbReference type="AlphaFoldDB" id="A0A2I0VYT9"/>
<evidence type="ECO:0000313" key="2">
    <source>
        <dbReference type="Proteomes" id="UP000233837"/>
    </source>
</evidence>
<sequence>MDKELNKLSIWGGKLLSLAGKITLVNSILLALPTFHTNLSLVPKQILIEVEKACRKFIWSKGDGSNGLQYASWDLLCKPKSWGGLGINSCLKKVGPLRAKLARRYCQEKKSHMHKVLFPKYGPISFESSVRKHGD</sequence>
<gene>
    <name evidence="1" type="ORF">MA16_Dca026032</name>
</gene>
<proteinExistence type="predicted"/>
<dbReference type="EMBL" id="KZ503078">
    <property type="protein sequence ID" value="PKU68578.1"/>
    <property type="molecule type" value="Genomic_DNA"/>
</dbReference>
<protein>
    <submittedName>
        <fullName evidence="1">Ribonuclease H protein</fullName>
    </submittedName>
</protein>
<dbReference type="PANTHER" id="PTHR33116:SF78">
    <property type="entry name" value="OS12G0587133 PROTEIN"/>
    <property type="match status" value="1"/>
</dbReference>
<reference evidence="1 2" key="1">
    <citation type="journal article" date="2016" name="Sci. Rep.">
        <title>The Dendrobium catenatum Lindl. genome sequence provides insights into polysaccharide synthase, floral development and adaptive evolution.</title>
        <authorList>
            <person name="Zhang G.Q."/>
            <person name="Xu Q."/>
            <person name="Bian C."/>
            <person name="Tsai W.C."/>
            <person name="Yeh C.M."/>
            <person name="Liu K.W."/>
            <person name="Yoshida K."/>
            <person name="Zhang L.S."/>
            <person name="Chang S.B."/>
            <person name="Chen F."/>
            <person name="Shi Y."/>
            <person name="Su Y.Y."/>
            <person name="Zhang Y.Q."/>
            <person name="Chen L.J."/>
            <person name="Yin Y."/>
            <person name="Lin M."/>
            <person name="Huang H."/>
            <person name="Deng H."/>
            <person name="Wang Z.W."/>
            <person name="Zhu S.L."/>
            <person name="Zhao X."/>
            <person name="Deng C."/>
            <person name="Niu S.C."/>
            <person name="Huang J."/>
            <person name="Wang M."/>
            <person name="Liu G.H."/>
            <person name="Yang H.J."/>
            <person name="Xiao X.J."/>
            <person name="Hsiao Y.Y."/>
            <person name="Wu W.L."/>
            <person name="Chen Y.Y."/>
            <person name="Mitsuda N."/>
            <person name="Ohme-Takagi M."/>
            <person name="Luo Y.B."/>
            <person name="Van de Peer Y."/>
            <person name="Liu Z.J."/>
        </authorList>
    </citation>
    <scope>NUCLEOTIDE SEQUENCE [LARGE SCALE GENOMIC DNA]</scope>
    <source>
        <tissue evidence="1">The whole plant</tissue>
    </source>
</reference>
<dbReference type="PANTHER" id="PTHR33116">
    <property type="entry name" value="REVERSE TRANSCRIPTASE ZINC-BINDING DOMAIN-CONTAINING PROTEIN-RELATED-RELATED"/>
    <property type="match status" value="1"/>
</dbReference>
<organism evidence="1 2">
    <name type="scientific">Dendrobium catenatum</name>
    <dbReference type="NCBI Taxonomy" id="906689"/>
    <lineage>
        <taxon>Eukaryota</taxon>
        <taxon>Viridiplantae</taxon>
        <taxon>Streptophyta</taxon>
        <taxon>Embryophyta</taxon>
        <taxon>Tracheophyta</taxon>
        <taxon>Spermatophyta</taxon>
        <taxon>Magnoliopsida</taxon>
        <taxon>Liliopsida</taxon>
        <taxon>Asparagales</taxon>
        <taxon>Orchidaceae</taxon>
        <taxon>Epidendroideae</taxon>
        <taxon>Malaxideae</taxon>
        <taxon>Dendrobiinae</taxon>
        <taxon>Dendrobium</taxon>
    </lineage>
</organism>
<dbReference type="Proteomes" id="UP000233837">
    <property type="component" value="Unassembled WGS sequence"/>
</dbReference>
<keyword evidence="2" id="KW-1185">Reference proteome</keyword>
<name>A0A2I0VYT9_9ASPA</name>
<reference evidence="1 2" key="2">
    <citation type="journal article" date="2017" name="Nature">
        <title>The Apostasia genome and the evolution of orchids.</title>
        <authorList>
            <person name="Zhang G.Q."/>
            <person name="Liu K.W."/>
            <person name="Li Z."/>
            <person name="Lohaus R."/>
            <person name="Hsiao Y.Y."/>
            <person name="Niu S.C."/>
            <person name="Wang J.Y."/>
            <person name="Lin Y.C."/>
            <person name="Xu Q."/>
            <person name="Chen L.J."/>
            <person name="Yoshida K."/>
            <person name="Fujiwara S."/>
            <person name="Wang Z.W."/>
            <person name="Zhang Y.Q."/>
            <person name="Mitsuda N."/>
            <person name="Wang M."/>
            <person name="Liu G.H."/>
            <person name="Pecoraro L."/>
            <person name="Huang H.X."/>
            <person name="Xiao X.J."/>
            <person name="Lin M."/>
            <person name="Wu X.Y."/>
            <person name="Wu W.L."/>
            <person name="Chen Y.Y."/>
            <person name="Chang S.B."/>
            <person name="Sakamoto S."/>
            <person name="Ohme-Takagi M."/>
            <person name="Yagi M."/>
            <person name="Zeng S.J."/>
            <person name="Shen C.Y."/>
            <person name="Yeh C.M."/>
            <person name="Luo Y.B."/>
            <person name="Tsai W.C."/>
            <person name="Van de Peer Y."/>
            <person name="Liu Z.J."/>
        </authorList>
    </citation>
    <scope>NUCLEOTIDE SEQUENCE [LARGE SCALE GENOMIC DNA]</scope>
    <source>
        <tissue evidence="1">The whole plant</tissue>
    </source>
</reference>